<evidence type="ECO:0000313" key="1">
    <source>
        <dbReference type="EMBL" id="QZE14684.1"/>
    </source>
</evidence>
<keyword evidence="1" id="KW-0547">Nucleotide-binding</keyword>
<keyword evidence="2" id="KW-1185">Reference proteome</keyword>
<keyword evidence="1" id="KW-0067">ATP-binding</keyword>
<sequence>MTMYTSLKYIKGVGPKKELLLKNELKITNIEKLLNYYPYKYIDRTTFQSIKEAKQSEKIVQCKGYITQIRSEGSGTKERLTAYFTDGDSFIDLTFFTGAKYLKKSLKIKEPYILFGKTKKFGSSMSIVHPELTLQKDQSTLGSLYPQYHTTEKMKKEGMTSKSLAQIITNALILIQKDDVENLPEWILKYRDLATKKDSLIGIHTPKNYDELNRAIYRIKFEELFMNQLKVIYLKIEREQKYKGNVFTTVGDKFNYFYQYNIPFELTGAQKRVIREIRNNMKTGTQMNRLIQGDVGSGKTMVAFMSALIAIDNQFQACIMAPTEILASQHLESILEMNQGLNLNVKLLTGSTKVAERRQIHQELEDGTLDLLIGTHALIEDKVKFQKLGLVIIDEQHRFGVAQRAKLWNKGVVPPHILVMTATPIPRTLAMTLYGDLDVSVIDELPPGRKPIITKHYFDSKREKINEFIQNELNKNRQVYYVFPLIEESEKLDFKNLEKGYEQVAEDFPDYSISVVHGKLKSQEKEAEMIRFKNHETSIMVATTVIEVGVNVPNASIMIIESAERFGLSQLHQLRGRVGRGADQAYCLLITGDKISKVSKARMQTMVDHSDGFKISEVDLELRGPGDIEGIQQSGDIQGLNLSDLSKDSNILTDVRNIIFKIAEKDPKLTNPANNKLLKMLINTNISLFNWSDIS</sequence>
<name>A0AC61NGB5_9BACT</name>
<dbReference type="EMBL" id="CP081303">
    <property type="protein sequence ID" value="QZE14684.1"/>
    <property type="molecule type" value="Genomic_DNA"/>
</dbReference>
<keyword evidence="1" id="KW-0378">Hydrolase</keyword>
<accession>A0AC61NGB5</accession>
<evidence type="ECO:0000313" key="2">
    <source>
        <dbReference type="Proteomes" id="UP000826212"/>
    </source>
</evidence>
<gene>
    <name evidence="1" type="primary">recG</name>
    <name evidence="1" type="ORF">K4L44_02095</name>
</gene>
<organism evidence="1 2">
    <name type="scientific">Halosquirtibacter laminarini</name>
    <dbReference type="NCBI Taxonomy" id="3374600"/>
    <lineage>
        <taxon>Bacteria</taxon>
        <taxon>Pseudomonadati</taxon>
        <taxon>Bacteroidota</taxon>
        <taxon>Bacteroidia</taxon>
        <taxon>Marinilabiliales</taxon>
        <taxon>Prolixibacteraceae</taxon>
        <taxon>Halosquirtibacter</taxon>
    </lineage>
</organism>
<keyword evidence="1" id="KW-0347">Helicase</keyword>
<protein>
    <submittedName>
        <fullName evidence="1">ATP-dependent DNA helicase RecG</fullName>
        <ecNumber evidence="1">3.6.4.12</ecNumber>
    </submittedName>
</protein>
<dbReference type="EC" id="3.6.4.12" evidence="1"/>
<dbReference type="Proteomes" id="UP000826212">
    <property type="component" value="Chromosome"/>
</dbReference>
<reference evidence="1" key="1">
    <citation type="submission" date="2021-08" db="EMBL/GenBank/DDBJ databases">
        <title>Novel anaerobic bacterium isolated from sea squirt in East Sea, Republic of Korea.</title>
        <authorList>
            <person name="Nguyen T.H."/>
            <person name="Li Z."/>
            <person name="Lee Y.-J."/>
            <person name="Ko J."/>
            <person name="Kim S.-G."/>
        </authorList>
    </citation>
    <scope>NUCLEOTIDE SEQUENCE</scope>
    <source>
        <strain evidence="1">KCTC 25031</strain>
    </source>
</reference>
<proteinExistence type="predicted"/>